<dbReference type="EMBL" id="JAYMYY010000005">
    <property type="protein sequence ID" value="MEO3991636.1"/>
    <property type="molecule type" value="Genomic_DNA"/>
</dbReference>
<gene>
    <name evidence="2" type="ORF">VSR74_17665</name>
</gene>
<dbReference type="InterPro" id="IPR007813">
    <property type="entry name" value="PilN"/>
</dbReference>
<organism evidence="2 3">
    <name type="scientific">Pseudocitrobacter cyperus</name>
    <dbReference type="NCBI Taxonomy" id="3112843"/>
    <lineage>
        <taxon>Bacteria</taxon>
        <taxon>Pseudomonadati</taxon>
        <taxon>Pseudomonadota</taxon>
        <taxon>Gammaproteobacteria</taxon>
        <taxon>Enterobacterales</taxon>
        <taxon>Enterobacteriaceae</taxon>
        <taxon>Pseudocitrobacter</taxon>
    </lineage>
</organism>
<evidence type="ECO:0000313" key="3">
    <source>
        <dbReference type="Proteomes" id="UP001444146"/>
    </source>
</evidence>
<dbReference type="PANTHER" id="PTHR40278:SF1">
    <property type="entry name" value="DNA UTILIZATION PROTEIN HOFN"/>
    <property type="match status" value="1"/>
</dbReference>
<feature type="coiled-coil region" evidence="1">
    <location>
        <begin position="48"/>
        <end position="75"/>
    </location>
</feature>
<name>A0ABV0HNW1_9ENTR</name>
<accession>A0ABV0HNW1</accession>
<dbReference type="Proteomes" id="UP001444146">
    <property type="component" value="Unassembled WGS sequence"/>
</dbReference>
<dbReference type="InterPro" id="IPR052534">
    <property type="entry name" value="Extracell_DNA_Util/SecSys_Comp"/>
</dbReference>
<comment type="caution">
    <text evidence="2">The sequence shown here is derived from an EMBL/GenBank/DDBJ whole genome shotgun (WGS) entry which is preliminary data.</text>
</comment>
<dbReference type="RefSeq" id="WP_347795923.1">
    <property type="nucleotide sequence ID" value="NZ_JAYMYY010000005.1"/>
</dbReference>
<protein>
    <submittedName>
        <fullName evidence="2">PilN domain-containing protein</fullName>
    </submittedName>
</protein>
<keyword evidence="1" id="KW-0175">Coiled coil</keyword>
<proteinExistence type="predicted"/>
<sequence length="178" mass="20140">MTTRVNFLPWRQSRLRRRRFRGCLIVAGMLLLAMVTGGIRLGDLRLSNAALAQKIEAERQLLRALTLREEQLNARQQAQKLLQREASARLKTLAWQARLQALAAQLPEQAWLTGLGYQNDVLTLSGVLNRFSALHALDETMQHIAEFHPAVAGKMTRDDAGRWLFNYQIKRSVADAAP</sequence>
<dbReference type="PANTHER" id="PTHR40278">
    <property type="entry name" value="DNA UTILIZATION PROTEIN HOFN"/>
    <property type="match status" value="1"/>
</dbReference>
<dbReference type="Pfam" id="PF05137">
    <property type="entry name" value="PilN"/>
    <property type="match status" value="1"/>
</dbReference>
<evidence type="ECO:0000256" key="1">
    <source>
        <dbReference type="SAM" id="Coils"/>
    </source>
</evidence>
<reference evidence="2 3" key="1">
    <citation type="submission" date="2024-01" db="EMBL/GenBank/DDBJ databases">
        <title>Pseudocitrobacter sp. Endophytic strain Cyp-38L.</title>
        <authorList>
            <person name="Amer M.A."/>
            <person name="Hamed S.M."/>
        </authorList>
    </citation>
    <scope>NUCLEOTIDE SEQUENCE [LARGE SCALE GENOMIC DNA]</scope>
    <source>
        <strain evidence="2 3">Cyp38S</strain>
    </source>
</reference>
<keyword evidence="3" id="KW-1185">Reference proteome</keyword>
<evidence type="ECO:0000313" key="2">
    <source>
        <dbReference type="EMBL" id="MEO3991636.1"/>
    </source>
</evidence>